<dbReference type="GO" id="GO:0097576">
    <property type="term" value="P:vacuole fusion"/>
    <property type="evidence" value="ECO:0007669"/>
    <property type="project" value="UniProtKB-ARBA"/>
</dbReference>
<dbReference type="EMBL" id="LGAV01000001">
    <property type="protein sequence ID" value="KOS16097.1"/>
    <property type="molecule type" value="Genomic_DNA"/>
</dbReference>
<dbReference type="Proteomes" id="UP000037751">
    <property type="component" value="Unassembled WGS sequence"/>
</dbReference>
<evidence type="ECO:0000259" key="5">
    <source>
        <dbReference type="PROSITE" id="PS50192"/>
    </source>
</evidence>
<evidence type="ECO:0000256" key="2">
    <source>
        <dbReference type="ARBA" id="ARBA00022554"/>
    </source>
</evidence>
<organism evidence="6 7">
    <name type="scientific">Malassezia pachydermatis</name>
    <dbReference type="NCBI Taxonomy" id="77020"/>
    <lineage>
        <taxon>Eukaryota</taxon>
        <taxon>Fungi</taxon>
        <taxon>Dikarya</taxon>
        <taxon>Basidiomycota</taxon>
        <taxon>Ustilaginomycotina</taxon>
        <taxon>Malasseziomycetes</taxon>
        <taxon>Malasseziales</taxon>
        <taxon>Malasseziaceae</taxon>
        <taxon>Malassezia</taxon>
    </lineage>
</organism>
<feature type="domain" description="T-SNARE coiled-coil homology" evidence="5">
    <location>
        <begin position="203"/>
        <end position="265"/>
    </location>
</feature>
<dbReference type="SMART" id="SM00397">
    <property type="entry name" value="t_SNARE"/>
    <property type="match status" value="1"/>
</dbReference>
<evidence type="ECO:0000313" key="7">
    <source>
        <dbReference type="Proteomes" id="UP000037751"/>
    </source>
</evidence>
<name>A0A0M8MSW7_9BASI</name>
<dbReference type="GeneID" id="28729566"/>
<dbReference type="OrthoDB" id="244190at2759"/>
<evidence type="ECO:0000313" key="6">
    <source>
        <dbReference type="EMBL" id="KOS16097.1"/>
    </source>
</evidence>
<gene>
    <name evidence="6" type="ORF">Malapachy_3213</name>
</gene>
<dbReference type="VEuPathDB" id="FungiDB:Malapachy_3213"/>
<dbReference type="GO" id="GO:0016192">
    <property type="term" value="P:vesicle-mediated transport"/>
    <property type="evidence" value="ECO:0007669"/>
    <property type="project" value="UniProtKB-ARBA"/>
</dbReference>
<proteinExistence type="predicted"/>
<dbReference type="CDD" id="cd15859">
    <property type="entry name" value="SNARE_SYN8"/>
    <property type="match status" value="1"/>
</dbReference>
<comment type="caution">
    <text evidence="6">The sequence shown here is derived from an EMBL/GenBank/DDBJ whole genome shotgun (WGS) entry which is preliminary data.</text>
</comment>
<dbReference type="RefSeq" id="XP_017993729.1">
    <property type="nucleotide sequence ID" value="XM_018137690.1"/>
</dbReference>
<keyword evidence="3" id="KW-0175">Coiled coil</keyword>
<evidence type="ECO:0000256" key="1">
    <source>
        <dbReference type="ARBA" id="ARBA00004116"/>
    </source>
</evidence>
<dbReference type="FunFam" id="1.20.5.110:FF:000058">
    <property type="entry name" value="VAM7p Vacuolar SNARE protein"/>
    <property type="match status" value="1"/>
</dbReference>
<evidence type="ECO:0000256" key="3">
    <source>
        <dbReference type="ARBA" id="ARBA00023054"/>
    </source>
</evidence>
<dbReference type="SUPFAM" id="SSF58038">
    <property type="entry name" value="SNARE fusion complex"/>
    <property type="match status" value="1"/>
</dbReference>
<dbReference type="GO" id="GO:0000329">
    <property type="term" value="C:fungal-type vacuole membrane"/>
    <property type="evidence" value="ECO:0007669"/>
    <property type="project" value="UniProtKB-ARBA"/>
</dbReference>
<comment type="subcellular location">
    <subcellularLocation>
        <location evidence="1">Vacuole</location>
    </subcellularLocation>
</comment>
<dbReference type="AlphaFoldDB" id="A0A0M8MSW7"/>
<evidence type="ECO:0000256" key="4">
    <source>
        <dbReference type="ARBA" id="ARBA00054927"/>
    </source>
</evidence>
<protein>
    <submittedName>
        <fullName evidence="6">Syntaxin-like protein</fullName>
    </submittedName>
</protein>
<comment type="function">
    <text evidence="4">Essential for proper morphogenesis of the vacuole. May exist as structural reinforcement on the surface of the vacuolar membrane and be required for maintenance against rupture by osmotic pressure.</text>
</comment>
<reference evidence="6 7" key="1">
    <citation type="submission" date="2015-07" db="EMBL/GenBank/DDBJ databases">
        <title>Draft Genome Sequence of Malassezia furfur CBS1878 and Malassezia pachydermatis CBS1879.</title>
        <authorList>
            <person name="Triana S."/>
            <person name="Ohm R."/>
            <person name="Gonzalez A."/>
            <person name="DeCock H."/>
            <person name="Restrepo S."/>
            <person name="Celis A."/>
        </authorList>
    </citation>
    <scope>NUCLEOTIDE SEQUENCE [LARGE SCALE GENOMIC DNA]</scope>
    <source>
        <strain evidence="6 7">CBS 1879</strain>
    </source>
</reference>
<sequence>MAKRNDGSVPLASLDPTEASTKFQAIWSSTFSIIQERNRLAHEIASSTDTSDHAFLRTFPYFSRDKIIEKHLGTLMEALNTWKARNALKGDDINDVPTSDQCNNWTASVAQLTDLLGQAHQILNDPRGCEILQQLRTKYPHVCEPHSAHTQPDDNEDVELPKDHLSRSDVFQYVDTMKSDDLDMGKPLPSLDEREVAAHLAQNKAWEEQDAHLDNLSASISRQHNLSLQMNEELELQTGLLHELDQDVEATGLRLGGANTRMDRFRQSLKDQGMRNHTYRQVHYG</sequence>
<dbReference type="PROSITE" id="PS50192">
    <property type="entry name" value="T_SNARE"/>
    <property type="match status" value="1"/>
</dbReference>
<dbReference type="STRING" id="77020.A0A0M8MSW7"/>
<dbReference type="Gene3D" id="1.20.5.110">
    <property type="match status" value="1"/>
</dbReference>
<dbReference type="GO" id="GO:0007034">
    <property type="term" value="P:vacuolar transport"/>
    <property type="evidence" value="ECO:0007669"/>
    <property type="project" value="UniProtKB-ARBA"/>
</dbReference>
<accession>A0A0M8MSW7</accession>
<keyword evidence="2" id="KW-0926">Vacuole</keyword>
<dbReference type="InterPro" id="IPR000727">
    <property type="entry name" value="T_SNARE_dom"/>
</dbReference>
<keyword evidence="7" id="KW-1185">Reference proteome</keyword>